<sequence length="49" mass="5328">MHPASEGICINVRKAVILLQGRRSSRTVQVEDGVLLAIKDMHVSGLMVV</sequence>
<accession>A0A226WL59</accession>
<organism evidence="1 2">
    <name type="scientific">Caballeronia sordidicola</name>
    <name type="common">Burkholderia sordidicola</name>
    <dbReference type="NCBI Taxonomy" id="196367"/>
    <lineage>
        <taxon>Bacteria</taxon>
        <taxon>Pseudomonadati</taxon>
        <taxon>Pseudomonadota</taxon>
        <taxon>Betaproteobacteria</taxon>
        <taxon>Burkholderiales</taxon>
        <taxon>Burkholderiaceae</taxon>
        <taxon>Caballeronia</taxon>
    </lineage>
</organism>
<reference evidence="2" key="1">
    <citation type="submission" date="2017-01" db="EMBL/GenBank/DDBJ databases">
        <title>Genome Analysis of Deinococcus marmoris KOPRI26562.</title>
        <authorList>
            <person name="Kim J.H."/>
            <person name="Oh H.-M."/>
        </authorList>
    </citation>
    <scope>NUCLEOTIDE SEQUENCE [LARGE SCALE GENOMIC DNA]</scope>
    <source>
        <strain evidence="2">PAMC 26633</strain>
    </source>
</reference>
<dbReference type="EMBL" id="MTHB01000290">
    <property type="protein sequence ID" value="OXC71921.1"/>
    <property type="molecule type" value="Genomic_DNA"/>
</dbReference>
<proteinExistence type="predicted"/>
<evidence type="ECO:0000313" key="2">
    <source>
        <dbReference type="Proteomes" id="UP000214720"/>
    </source>
</evidence>
<gene>
    <name evidence="1" type="ORF">BSU04_44775</name>
</gene>
<dbReference type="AlphaFoldDB" id="A0A226WL59"/>
<evidence type="ECO:0000313" key="1">
    <source>
        <dbReference type="EMBL" id="OXC71921.1"/>
    </source>
</evidence>
<comment type="caution">
    <text evidence="1">The sequence shown here is derived from an EMBL/GenBank/DDBJ whole genome shotgun (WGS) entry which is preliminary data.</text>
</comment>
<protein>
    <submittedName>
        <fullName evidence="1">Uncharacterized protein</fullName>
    </submittedName>
</protein>
<dbReference type="Proteomes" id="UP000214720">
    <property type="component" value="Unassembled WGS sequence"/>
</dbReference>
<name>A0A226WL59_CABSO</name>